<dbReference type="Gene3D" id="2.60.40.790">
    <property type="match status" value="1"/>
</dbReference>
<dbReference type="GeneID" id="39977125"/>
<dbReference type="SUPFAM" id="SSF49764">
    <property type="entry name" value="HSP20-like chaperones"/>
    <property type="match status" value="1"/>
</dbReference>
<keyword evidence="3" id="KW-1185">Reference proteome</keyword>
<dbReference type="OrthoDB" id="416217at2759"/>
<dbReference type="AlphaFoldDB" id="A0A1J4MMV7"/>
<dbReference type="Proteomes" id="UP000186176">
    <property type="component" value="Unassembled WGS sequence"/>
</dbReference>
<dbReference type="RefSeq" id="XP_028875925.1">
    <property type="nucleotide sequence ID" value="XM_029017346.1"/>
</dbReference>
<accession>A0A1J4MMV7</accession>
<dbReference type="InterPro" id="IPR007052">
    <property type="entry name" value="CS_dom"/>
</dbReference>
<dbReference type="VEuPathDB" id="CryptoDB:cubi_00332"/>
<evidence type="ECO:0000313" key="2">
    <source>
        <dbReference type="EMBL" id="OII74779.1"/>
    </source>
</evidence>
<protein>
    <recommendedName>
        <fullName evidence="1">CS domain-containing protein</fullName>
    </recommendedName>
</protein>
<sequence>MLNSHLGGCGDNYKWTQTEEEIMCEIRMYELIQLFGIHIDLNKDNKDIQSIKSSLKIIIDMKNIKILLKEVCVFAREFSSYIDSETATWYFDEYKDGEPQDKKVMLVILVEKKRKGWWDSCFLGESKVDLSEVQGKKNFRDCDERTKSEILKLINSNNNNNNNNTNSHYNVKNKDNNIEDNLDIHEVLKQSWNKENSPFQGIEYDPNLVQKLVSNSINQTI</sequence>
<comment type="caution">
    <text evidence="2">The sequence shown here is derived from an EMBL/GenBank/DDBJ whole genome shotgun (WGS) entry which is preliminary data.</text>
</comment>
<dbReference type="InterPro" id="IPR008978">
    <property type="entry name" value="HSP20-like_chaperone"/>
</dbReference>
<feature type="domain" description="CS" evidence="1">
    <location>
        <begin position="8"/>
        <end position="122"/>
    </location>
</feature>
<dbReference type="PROSITE" id="PS51203">
    <property type="entry name" value="CS"/>
    <property type="match status" value="1"/>
</dbReference>
<evidence type="ECO:0000313" key="3">
    <source>
        <dbReference type="Proteomes" id="UP000186176"/>
    </source>
</evidence>
<gene>
    <name evidence="2" type="ORF">cubi_00332</name>
</gene>
<evidence type="ECO:0000259" key="1">
    <source>
        <dbReference type="PROSITE" id="PS51203"/>
    </source>
</evidence>
<organism evidence="2 3">
    <name type="scientific">Cryptosporidium ubiquitum</name>
    <dbReference type="NCBI Taxonomy" id="857276"/>
    <lineage>
        <taxon>Eukaryota</taxon>
        <taxon>Sar</taxon>
        <taxon>Alveolata</taxon>
        <taxon>Apicomplexa</taxon>
        <taxon>Conoidasida</taxon>
        <taxon>Coccidia</taxon>
        <taxon>Eucoccidiorida</taxon>
        <taxon>Eimeriorina</taxon>
        <taxon>Cryptosporidiidae</taxon>
        <taxon>Cryptosporidium</taxon>
    </lineage>
</organism>
<name>A0A1J4MMV7_9CRYT</name>
<reference evidence="2 3" key="1">
    <citation type="submission" date="2016-10" db="EMBL/GenBank/DDBJ databases">
        <title>Reductive evolution of mitochondrial metabolism and differential evolution of invasion-related proteins in Cryptosporidium.</title>
        <authorList>
            <person name="Liu S."/>
            <person name="Roellig D.M."/>
            <person name="Guo Y."/>
            <person name="Li N."/>
            <person name="Frace M.A."/>
            <person name="Tang K."/>
            <person name="Zhang L."/>
            <person name="Feng Y."/>
            <person name="Xiao L."/>
        </authorList>
    </citation>
    <scope>NUCLEOTIDE SEQUENCE [LARGE SCALE GENOMIC DNA]</scope>
    <source>
        <strain evidence="2">39726</strain>
    </source>
</reference>
<proteinExistence type="predicted"/>
<dbReference type="EMBL" id="LRBP01000009">
    <property type="protein sequence ID" value="OII74779.1"/>
    <property type="molecule type" value="Genomic_DNA"/>
</dbReference>